<evidence type="ECO:0000313" key="2">
    <source>
        <dbReference type="EMBL" id="MBW2938243.1"/>
    </source>
</evidence>
<comment type="caution">
    <text evidence="2">The sequence shown here is derived from an EMBL/GenBank/DDBJ whole genome shotgun (WGS) entry which is preliminary data.</text>
</comment>
<gene>
    <name evidence="2" type="ORF">KXJ69_09010</name>
</gene>
<dbReference type="RefSeq" id="WP_219052759.1">
    <property type="nucleotide sequence ID" value="NZ_JAHWDP010000003.1"/>
</dbReference>
<protein>
    <submittedName>
        <fullName evidence="2">YdeI/OmpD-associated family protein</fullName>
    </submittedName>
</protein>
<dbReference type="Pfam" id="PF08818">
    <property type="entry name" value="DUF1801"/>
    <property type="match status" value="1"/>
</dbReference>
<accession>A0A9X1FPW5</accession>
<proteinExistence type="predicted"/>
<evidence type="ECO:0000259" key="1">
    <source>
        <dbReference type="Pfam" id="PF08818"/>
    </source>
</evidence>
<dbReference type="Proteomes" id="UP001138686">
    <property type="component" value="Unassembled WGS sequence"/>
</dbReference>
<dbReference type="PIRSF" id="PIRSF021308">
    <property type="entry name" value="UCP021308"/>
    <property type="match status" value="1"/>
</dbReference>
<dbReference type="Pfam" id="PF13376">
    <property type="entry name" value="OmdA"/>
    <property type="match status" value="1"/>
</dbReference>
<keyword evidence="3" id="KW-1185">Reference proteome</keyword>
<feature type="domain" description="YdhG-like" evidence="1">
    <location>
        <begin position="17"/>
        <end position="113"/>
    </location>
</feature>
<evidence type="ECO:0000313" key="3">
    <source>
        <dbReference type="Proteomes" id="UP001138686"/>
    </source>
</evidence>
<name>A0A9X1FPW5_9FLAO</name>
<dbReference type="InterPro" id="IPR014922">
    <property type="entry name" value="YdhG-like"/>
</dbReference>
<reference evidence="2" key="1">
    <citation type="submission" date="2021-07" db="EMBL/GenBank/DDBJ databases">
        <title>Aureisphaera sp. CAU 1614 isolated from sea sediment.</title>
        <authorList>
            <person name="Kim W."/>
        </authorList>
    </citation>
    <scope>NUCLEOTIDE SEQUENCE</scope>
    <source>
        <strain evidence="2">CAU 1614</strain>
    </source>
</reference>
<sequence length="198" mass="22890">MASTKTVDAFIAKQAQWKRELETLRSIFQKTELLEEIKWGSPTYTLNGKLVAGFVGFKNHYAIWFHQGVFLKDLQKRLLNAQEGKTKAMRQWRFERGEEIPEELVLDYIQEAIENCLAGKEVKIERRVGVSIPPYLKDAFKKDAGFHEAFKKLTPGKQREYADYIATAKQEATKAKRLDKIMPMIQQGVGLNDKYKNC</sequence>
<dbReference type="InterPro" id="IPR016786">
    <property type="entry name" value="YdeI_bac"/>
</dbReference>
<dbReference type="EMBL" id="JAHWDP010000003">
    <property type="protein sequence ID" value="MBW2938243.1"/>
    <property type="molecule type" value="Genomic_DNA"/>
</dbReference>
<organism evidence="2 3">
    <name type="scientific">Halomarinibacterium sedimenti</name>
    <dbReference type="NCBI Taxonomy" id="2857106"/>
    <lineage>
        <taxon>Bacteria</taxon>
        <taxon>Pseudomonadati</taxon>
        <taxon>Bacteroidota</taxon>
        <taxon>Flavobacteriia</taxon>
        <taxon>Flavobacteriales</taxon>
        <taxon>Flavobacteriaceae</taxon>
        <taxon>Halomarinibacterium</taxon>
    </lineage>
</organism>
<dbReference type="AlphaFoldDB" id="A0A9X1FPW5"/>